<dbReference type="PANTHER" id="PTHR10894">
    <property type="entry name" value="NUCLEOLAR PROTEIN 5 NUCLEOLAR PROTEIN NOP5 NOP58"/>
    <property type="match status" value="1"/>
</dbReference>
<dbReference type="EMBL" id="GBRH01281427">
    <property type="protein sequence ID" value="JAD16468.1"/>
    <property type="molecule type" value="Transcribed_RNA"/>
</dbReference>
<evidence type="ECO:0000313" key="1">
    <source>
        <dbReference type="EMBL" id="JAD16468.1"/>
    </source>
</evidence>
<proteinExistence type="predicted"/>
<dbReference type="AlphaFoldDB" id="A0A0A8XUN3"/>
<organism evidence="1">
    <name type="scientific">Arundo donax</name>
    <name type="common">Giant reed</name>
    <name type="synonym">Donax arundinaceus</name>
    <dbReference type="NCBI Taxonomy" id="35708"/>
    <lineage>
        <taxon>Eukaryota</taxon>
        <taxon>Viridiplantae</taxon>
        <taxon>Streptophyta</taxon>
        <taxon>Embryophyta</taxon>
        <taxon>Tracheophyta</taxon>
        <taxon>Spermatophyta</taxon>
        <taxon>Magnoliopsida</taxon>
        <taxon>Liliopsida</taxon>
        <taxon>Poales</taxon>
        <taxon>Poaceae</taxon>
        <taxon>PACMAD clade</taxon>
        <taxon>Arundinoideae</taxon>
        <taxon>Arundineae</taxon>
        <taxon>Arundo</taxon>
    </lineage>
</organism>
<reference evidence="1" key="1">
    <citation type="submission" date="2014-09" db="EMBL/GenBank/DDBJ databases">
        <authorList>
            <person name="Magalhaes I.L.F."/>
            <person name="Oliveira U."/>
            <person name="Santos F.R."/>
            <person name="Vidigal T.H.D.A."/>
            <person name="Brescovit A.D."/>
            <person name="Santos A.J."/>
        </authorList>
    </citation>
    <scope>NUCLEOTIDE SEQUENCE</scope>
    <source>
        <tissue evidence="1">Shoot tissue taken approximately 20 cm above the soil surface</tissue>
    </source>
</reference>
<dbReference type="GO" id="GO:0031428">
    <property type="term" value="C:box C/D methylation guide snoRNP complex"/>
    <property type="evidence" value="ECO:0007669"/>
    <property type="project" value="InterPro"/>
</dbReference>
<accession>A0A0A8XUN3</accession>
<dbReference type="GO" id="GO:0032040">
    <property type="term" value="C:small-subunit processome"/>
    <property type="evidence" value="ECO:0007669"/>
    <property type="project" value="InterPro"/>
</dbReference>
<dbReference type="GO" id="GO:0030515">
    <property type="term" value="F:snoRNA binding"/>
    <property type="evidence" value="ECO:0007669"/>
    <property type="project" value="InterPro"/>
</dbReference>
<name>A0A0A8XUN3_ARUDO</name>
<protein>
    <submittedName>
        <fullName evidence="1">Uncharacterized protein</fullName>
    </submittedName>
</protein>
<dbReference type="PANTHER" id="PTHR10894:SF29">
    <property type="match status" value="1"/>
</dbReference>
<reference evidence="1" key="2">
    <citation type="journal article" date="2015" name="Data Brief">
        <title>Shoot transcriptome of the giant reed, Arundo donax.</title>
        <authorList>
            <person name="Barrero R.A."/>
            <person name="Guerrero F.D."/>
            <person name="Moolhuijzen P."/>
            <person name="Goolsby J.A."/>
            <person name="Tidwell J."/>
            <person name="Bellgard S.E."/>
            <person name="Bellgard M.I."/>
        </authorList>
    </citation>
    <scope>NUCLEOTIDE SEQUENCE</scope>
    <source>
        <tissue evidence="1">Shoot tissue taken approximately 20 cm above the soil surface</tissue>
    </source>
</reference>
<dbReference type="InterPro" id="IPR045056">
    <property type="entry name" value="Nop56/Nop58"/>
</dbReference>
<sequence>MMDIWVYFRDASAAKGHLSLLDFSKFSDKDSAWDGNTCRSKHLMELIKRICNNEKPLFVQCSRLKEVILQKLEIQCLCVDDDDVILELIWGINNVLECFIKSFIKEEIDNIERGCLPFSKGLEKCLEDYCISVPKEMLNKKLISQLGFVRYLEISSKEIANKLRESFDKHVCNIGESIEDDLNYTKVLARILVPEIATEFNFSQMFSGELALKVQEAEKSECVTEYRKNKFTYSDRCFITVSLSHLLAFPKFEDTILKSIKRTEAEDMMGVDA</sequence>